<evidence type="ECO:0000256" key="2">
    <source>
        <dbReference type="ARBA" id="ARBA00022475"/>
    </source>
</evidence>
<feature type="domain" description="RDD" evidence="7">
    <location>
        <begin position="9"/>
        <end position="169"/>
    </location>
</feature>
<dbReference type="InterPro" id="IPR010432">
    <property type="entry name" value="RDD"/>
</dbReference>
<evidence type="ECO:0000256" key="4">
    <source>
        <dbReference type="ARBA" id="ARBA00022989"/>
    </source>
</evidence>
<evidence type="ECO:0000313" key="8">
    <source>
        <dbReference type="EMBL" id="GAE30487.1"/>
    </source>
</evidence>
<feature type="transmembrane region" description="Helical" evidence="6">
    <location>
        <begin position="135"/>
        <end position="157"/>
    </location>
</feature>
<reference evidence="8" key="1">
    <citation type="journal article" date="2014" name="Genome Announc.">
        <title>Draft Genome Sequences of Three Alkaliphilic Bacillus Strains, Bacillus wakoensis JCM 9140T, Bacillus akibai JCM 9157T, and Bacillus hemicellulosilyticus JCM 9152T.</title>
        <authorList>
            <person name="Yuki M."/>
            <person name="Oshima K."/>
            <person name="Suda W."/>
            <person name="Oshida Y."/>
            <person name="Kitamura K."/>
            <person name="Iida T."/>
            <person name="Hattori M."/>
            <person name="Ohkuma M."/>
        </authorList>
    </citation>
    <scope>NUCLEOTIDE SEQUENCE [LARGE SCALE GENOMIC DNA]</scope>
    <source>
        <strain evidence="8">JCM 9152</strain>
    </source>
</reference>
<dbReference type="PANTHER" id="PTHR36115">
    <property type="entry name" value="PROLINE-RICH ANTIGEN HOMOLOG-RELATED"/>
    <property type="match status" value="1"/>
</dbReference>
<dbReference type="EMBL" id="BAUU01000011">
    <property type="protein sequence ID" value="GAE30487.1"/>
    <property type="molecule type" value="Genomic_DNA"/>
</dbReference>
<dbReference type="InterPro" id="IPR051791">
    <property type="entry name" value="Pra-immunoreactive"/>
</dbReference>
<comment type="subcellular location">
    <subcellularLocation>
        <location evidence="1">Cell membrane</location>
        <topology evidence="1">Multi-pass membrane protein</topology>
    </subcellularLocation>
</comment>
<proteinExistence type="predicted"/>
<dbReference type="RefSeq" id="WP_235715664.1">
    <property type="nucleotide sequence ID" value="NZ_BAUU01000011.1"/>
</dbReference>
<evidence type="ECO:0000313" key="9">
    <source>
        <dbReference type="Proteomes" id="UP000018895"/>
    </source>
</evidence>
<feature type="transmembrane region" description="Helical" evidence="6">
    <location>
        <begin position="20"/>
        <end position="40"/>
    </location>
</feature>
<sequence>MMPRQQMNAPFFLRLKAFMIDYLFILVYIATLFIISTFLFPSIQELYTHSLVSAQLAGFLMLTVPVSAYFIIFDSNIVGQSIGKKKFNIKVVNHRGKAISLPQSALRIILKFLPWELSHFLVYRLIYIGDVEIPFSYTIISILIYTLILTYLLTAIFTNKKQSLYDLIVRTEVIQTKSQSNL</sequence>
<name>W4QEZ5_9BACI</name>
<gene>
    <name evidence="8" type="ORF">JCM9152_1895</name>
</gene>
<comment type="caution">
    <text evidence="8">The sequence shown here is derived from an EMBL/GenBank/DDBJ whole genome shotgun (WGS) entry which is preliminary data.</text>
</comment>
<keyword evidence="4 6" id="KW-1133">Transmembrane helix</keyword>
<evidence type="ECO:0000256" key="3">
    <source>
        <dbReference type="ARBA" id="ARBA00022692"/>
    </source>
</evidence>
<dbReference type="Proteomes" id="UP000018895">
    <property type="component" value="Unassembled WGS sequence"/>
</dbReference>
<evidence type="ECO:0000256" key="1">
    <source>
        <dbReference type="ARBA" id="ARBA00004651"/>
    </source>
</evidence>
<dbReference type="AlphaFoldDB" id="W4QEZ5"/>
<protein>
    <recommendedName>
        <fullName evidence="7">RDD domain-containing protein</fullName>
    </recommendedName>
</protein>
<keyword evidence="5 6" id="KW-0472">Membrane</keyword>
<evidence type="ECO:0000256" key="6">
    <source>
        <dbReference type="SAM" id="Phobius"/>
    </source>
</evidence>
<evidence type="ECO:0000259" key="7">
    <source>
        <dbReference type="Pfam" id="PF06271"/>
    </source>
</evidence>
<dbReference type="GO" id="GO:0005886">
    <property type="term" value="C:plasma membrane"/>
    <property type="evidence" value="ECO:0007669"/>
    <property type="project" value="UniProtKB-SubCell"/>
</dbReference>
<dbReference type="STRING" id="1236971.JCM9152_1895"/>
<keyword evidence="9" id="KW-1185">Reference proteome</keyword>
<feature type="transmembrane region" description="Helical" evidence="6">
    <location>
        <begin position="52"/>
        <end position="72"/>
    </location>
</feature>
<dbReference type="Pfam" id="PF06271">
    <property type="entry name" value="RDD"/>
    <property type="match status" value="1"/>
</dbReference>
<keyword evidence="3 6" id="KW-0812">Transmembrane</keyword>
<accession>W4QEZ5</accession>
<keyword evidence="2" id="KW-1003">Cell membrane</keyword>
<organism evidence="8 9">
    <name type="scientific">Halalkalibacter hemicellulosilyticusJCM 9152</name>
    <dbReference type="NCBI Taxonomy" id="1236971"/>
    <lineage>
        <taxon>Bacteria</taxon>
        <taxon>Bacillati</taxon>
        <taxon>Bacillota</taxon>
        <taxon>Bacilli</taxon>
        <taxon>Bacillales</taxon>
        <taxon>Bacillaceae</taxon>
        <taxon>Halalkalibacter</taxon>
    </lineage>
</organism>
<evidence type="ECO:0000256" key="5">
    <source>
        <dbReference type="ARBA" id="ARBA00023136"/>
    </source>
</evidence>